<dbReference type="PANTHER" id="PTHR35871:SF1">
    <property type="entry name" value="CXC1-LIKE CYSTEINE CLUSTER ASSOCIATED WITH KDZ TRANSPOSASES DOMAIN-CONTAINING PROTEIN"/>
    <property type="match status" value="1"/>
</dbReference>
<evidence type="ECO:0008006" key="4">
    <source>
        <dbReference type="Google" id="ProtNLM"/>
    </source>
</evidence>
<dbReference type="Proteomes" id="UP000030108">
    <property type="component" value="Unassembled WGS sequence"/>
</dbReference>
<dbReference type="AlphaFoldDB" id="X8J0G1"/>
<feature type="non-terminal residue" evidence="2">
    <location>
        <position position="478"/>
    </location>
</feature>
<organism evidence="2 3">
    <name type="scientific">Rhizoctonia solani AG-3 Rhs1AP</name>
    <dbReference type="NCBI Taxonomy" id="1086054"/>
    <lineage>
        <taxon>Eukaryota</taxon>
        <taxon>Fungi</taxon>
        <taxon>Dikarya</taxon>
        <taxon>Basidiomycota</taxon>
        <taxon>Agaricomycotina</taxon>
        <taxon>Agaricomycetes</taxon>
        <taxon>Cantharellales</taxon>
        <taxon>Ceratobasidiaceae</taxon>
        <taxon>Rhizoctonia</taxon>
    </lineage>
</organism>
<protein>
    <recommendedName>
        <fullName evidence="4">DDE family endonuclease</fullName>
    </recommendedName>
</protein>
<feature type="compositionally biased region" description="Polar residues" evidence="1">
    <location>
        <begin position="89"/>
        <end position="104"/>
    </location>
</feature>
<dbReference type="PANTHER" id="PTHR35871">
    <property type="entry name" value="EXPRESSED PROTEIN"/>
    <property type="match status" value="1"/>
</dbReference>
<proteinExistence type="predicted"/>
<gene>
    <name evidence="2" type="ORF">RSOL_071590</name>
</gene>
<evidence type="ECO:0000313" key="2">
    <source>
        <dbReference type="EMBL" id="EUC54751.1"/>
    </source>
</evidence>
<dbReference type="OrthoDB" id="6511194at2759"/>
<sequence>MTISKKKALYWRRVKSAQEGYARAVRARRGKSPTIFEHSAPDNQPTGVEAPDISPLDQSDMVTGDAPVASGSSPVDPPVQAHESRGPAISSSEQVESETPNRYQPPTMKEANIALRRVADAIRIRSPSGGYIYHDLDHTTRDRFTAMHGCLSNFVRSGGKHFLAESLKAAGAQEKSATYARSIRSWIRDLIETGDLPYFKHGWWNVPLLGDEDIGREIKVHLQTVGKFASAEDIVKFFSDEETRTRLGVPNPISLRTAQRWMIRYGGFRWRKELKGQYFDGHERDDVVHYRQSVYIPFWRALERRMTIYNEEGIPDPQRPIYISPGEKPVIVWFHDESIFFANDRRLVRWVGADEHATPFKKGEGSTIMVADFVCAQFGWLRGKNGESARVIFRPGINRDGWFTCARVVKQLEDAVKIVQDTYPEYTHVFIYDNAPSHTKRPEDAISARAMPKGEVARFPRPYTERDLRGRPRKLIRR</sequence>
<reference evidence="3" key="1">
    <citation type="journal article" date="2014" name="Genome Announc.">
        <title>Draft genome sequence of the plant-pathogenic soil fungus Rhizoctonia solani anastomosis group 3 strain Rhs1AP.</title>
        <authorList>
            <person name="Cubeta M.A."/>
            <person name="Thomas E."/>
            <person name="Dean R.A."/>
            <person name="Jabaji S."/>
            <person name="Neate S.M."/>
            <person name="Tavantzis S."/>
            <person name="Toda T."/>
            <person name="Vilgalys R."/>
            <person name="Bharathan N."/>
            <person name="Fedorova-Abrams N."/>
            <person name="Pakala S.B."/>
            <person name="Pakala S.M."/>
            <person name="Zafar N."/>
            <person name="Joardar V."/>
            <person name="Losada L."/>
            <person name="Nierman W.C."/>
        </authorList>
    </citation>
    <scope>NUCLEOTIDE SEQUENCE [LARGE SCALE GENOMIC DNA]</scope>
    <source>
        <strain evidence="3">AG-3</strain>
    </source>
</reference>
<accession>X8J0G1</accession>
<feature type="region of interest" description="Disordered" evidence="1">
    <location>
        <begin position="20"/>
        <end position="108"/>
    </location>
</feature>
<name>X8J0G1_9AGAM</name>
<comment type="caution">
    <text evidence="2">The sequence shown here is derived from an EMBL/GenBank/DDBJ whole genome shotgun (WGS) entry which is preliminary data.</text>
</comment>
<evidence type="ECO:0000313" key="3">
    <source>
        <dbReference type="Proteomes" id="UP000030108"/>
    </source>
</evidence>
<dbReference type="EMBL" id="JATN01000322">
    <property type="protein sequence ID" value="EUC54751.1"/>
    <property type="molecule type" value="Genomic_DNA"/>
</dbReference>
<evidence type="ECO:0000256" key="1">
    <source>
        <dbReference type="SAM" id="MobiDB-lite"/>
    </source>
</evidence>